<proteinExistence type="inferred from homology"/>
<reference evidence="8" key="1">
    <citation type="submission" date="2020-10" db="EMBL/GenBank/DDBJ databases">
        <authorList>
            <person name="Gilroy R."/>
        </authorList>
    </citation>
    <scope>NUCLEOTIDE SEQUENCE</scope>
    <source>
        <strain evidence="8">CHK191-8634</strain>
    </source>
</reference>
<dbReference type="Proteomes" id="UP000824073">
    <property type="component" value="Unassembled WGS sequence"/>
</dbReference>
<dbReference type="InterPro" id="IPR050138">
    <property type="entry name" value="DHOase/Allantoinase_Hydrolase"/>
</dbReference>
<comment type="caution">
    <text evidence="8">The sequence shown here is derived from an EMBL/GenBank/DDBJ whole genome shotgun (WGS) entry which is preliminary data.</text>
</comment>
<dbReference type="NCBIfam" id="TIGR00857">
    <property type="entry name" value="pyrC_multi"/>
    <property type="match status" value="1"/>
</dbReference>
<dbReference type="InterPro" id="IPR024403">
    <property type="entry name" value="DHOase_cat"/>
</dbReference>
<dbReference type="GO" id="GO:0004151">
    <property type="term" value="F:dihydroorotase activity"/>
    <property type="evidence" value="ECO:0007669"/>
    <property type="project" value="InterPro"/>
</dbReference>
<keyword evidence="6" id="KW-0665">Pyrimidine biosynthesis</keyword>
<evidence type="ECO:0000256" key="1">
    <source>
        <dbReference type="ARBA" id="ARBA00001947"/>
    </source>
</evidence>
<dbReference type="InterPro" id="IPR002195">
    <property type="entry name" value="Dihydroorotase_CS"/>
</dbReference>
<evidence type="ECO:0000313" key="8">
    <source>
        <dbReference type="EMBL" id="HIU42874.1"/>
    </source>
</evidence>
<keyword evidence="5" id="KW-0378">Hydrolase</keyword>
<gene>
    <name evidence="8" type="ORF">IAB67_01075</name>
</gene>
<evidence type="ECO:0000256" key="6">
    <source>
        <dbReference type="ARBA" id="ARBA00022975"/>
    </source>
</evidence>
<dbReference type="PANTHER" id="PTHR43668:SF2">
    <property type="entry name" value="ALLANTOINASE"/>
    <property type="match status" value="1"/>
</dbReference>
<accession>A0A9D1IVN6</accession>
<evidence type="ECO:0000256" key="4">
    <source>
        <dbReference type="ARBA" id="ARBA00022723"/>
    </source>
</evidence>
<sequence>MALSIRGARVLRGGTFVNEDVFLDSPGPERVIDGRGLVLAPAFCDLHVHLREPGFAHKETIKTGTRAAARGGFTTVCAMPNLSPAPDSAEHVRAQLDIIDRDACVEVLPYMSITEGRSGGRAIEIPADLSRIAGFSDDGNGVQPDEVMLCAMQRVRAAGSMIAAHCEDDSLLVPGGCVSTGCGERFGLPAISNESEWRQIERDIRLVEQTGCRYHVCHISTAESVELVRRAKKRGLPVTCEVTPHHLLLCEDDIKSDDGKYKMNPPLRSAIDRQALWDGVCDGTIECIATDHAPHTAEEKARGLLKSAMGIVGLETAFAVSRTALGGKITPEHLLAMLGENPRRVLGRPVPENDWVLLDWDAPVTVDPQAFFSMGKSTPFAGMALQGRVVMTIRGGIVIYDGLC</sequence>
<reference evidence="8" key="2">
    <citation type="journal article" date="2021" name="PeerJ">
        <title>Extensive microbial diversity within the chicken gut microbiome revealed by metagenomics and culture.</title>
        <authorList>
            <person name="Gilroy R."/>
            <person name="Ravi A."/>
            <person name="Getino M."/>
            <person name="Pursley I."/>
            <person name="Horton D.L."/>
            <person name="Alikhan N.F."/>
            <person name="Baker D."/>
            <person name="Gharbi K."/>
            <person name="Hall N."/>
            <person name="Watson M."/>
            <person name="Adriaenssens E.M."/>
            <person name="Foster-Nyarko E."/>
            <person name="Jarju S."/>
            <person name="Secka A."/>
            <person name="Antonio M."/>
            <person name="Oren A."/>
            <person name="Chaudhuri R.R."/>
            <person name="La Ragione R."/>
            <person name="Hildebrand F."/>
            <person name="Pallen M.J."/>
        </authorList>
    </citation>
    <scope>NUCLEOTIDE SEQUENCE</scope>
    <source>
        <strain evidence="8">CHK191-8634</strain>
    </source>
</reference>
<dbReference type="CDD" id="cd01317">
    <property type="entry name" value="DHOase_IIa"/>
    <property type="match status" value="1"/>
</dbReference>
<dbReference type="InterPro" id="IPR032466">
    <property type="entry name" value="Metal_Hydrolase"/>
</dbReference>
<dbReference type="Gene3D" id="3.20.20.140">
    <property type="entry name" value="Metal-dependent hydrolases"/>
    <property type="match status" value="1"/>
</dbReference>
<dbReference type="GO" id="GO:0004038">
    <property type="term" value="F:allantoinase activity"/>
    <property type="evidence" value="ECO:0007669"/>
    <property type="project" value="TreeGrafter"/>
</dbReference>
<dbReference type="GO" id="GO:0046872">
    <property type="term" value="F:metal ion binding"/>
    <property type="evidence" value="ECO:0007669"/>
    <property type="project" value="UniProtKB-KW"/>
</dbReference>
<evidence type="ECO:0000256" key="5">
    <source>
        <dbReference type="ARBA" id="ARBA00022801"/>
    </source>
</evidence>
<organism evidence="8 9">
    <name type="scientific">Candidatus Ventrousia excrementavium</name>
    <dbReference type="NCBI Taxonomy" id="2840961"/>
    <lineage>
        <taxon>Bacteria</taxon>
        <taxon>Bacillati</taxon>
        <taxon>Bacillota</taxon>
        <taxon>Clostridia</taxon>
        <taxon>Eubacteriales</taxon>
        <taxon>Clostridiaceae</taxon>
        <taxon>Clostridiaceae incertae sedis</taxon>
        <taxon>Candidatus Ventrousia</taxon>
    </lineage>
</organism>
<protein>
    <submittedName>
        <fullName evidence="8">Dihydroorotase</fullName>
    </submittedName>
</protein>
<keyword evidence="4" id="KW-0479">Metal-binding</keyword>
<evidence type="ECO:0000313" key="9">
    <source>
        <dbReference type="Proteomes" id="UP000824073"/>
    </source>
</evidence>
<dbReference type="Pfam" id="PF12890">
    <property type="entry name" value="DHOase"/>
    <property type="match status" value="1"/>
</dbReference>
<dbReference type="PROSITE" id="PS00482">
    <property type="entry name" value="DIHYDROOROTASE_1"/>
    <property type="match status" value="1"/>
</dbReference>
<dbReference type="GO" id="GO:0005737">
    <property type="term" value="C:cytoplasm"/>
    <property type="evidence" value="ECO:0007669"/>
    <property type="project" value="TreeGrafter"/>
</dbReference>
<dbReference type="GO" id="GO:0006221">
    <property type="term" value="P:pyrimidine nucleotide biosynthetic process"/>
    <property type="evidence" value="ECO:0007669"/>
    <property type="project" value="UniProtKB-KW"/>
</dbReference>
<dbReference type="AlphaFoldDB" id="A0A9D1IVN6"/>
<comment type="similarity">
    <text evidence="3">Belongs to the metallo-dependent hydrolases superfamily. DHOase family. Class I DHOase subfamily.</text>
</comment>
<dbReference type="PANTHER" id="PTHR43668">
    <property type="entry name" value="ALLANTOINASE"/>
    <property type="match status" value="1"/>
</dbReference>
<comment type="cofactor">
    <cofactor evidence="1">
        <name>Zn(2+)</name>
        <dbReference type="ChEBI" id="CHEBI:29105"/>
    </cofactor>
</comment>
<dbReference type="GO" id="GO:0006145">
    <property type="term" value="P:purine nucleobase catabolic process"/>
    <property type="evidence" value="ECO:0007669"/>
    <property type="project" value="TreeGrafter"/>
</dbReference>
<dbReference type="Gene3D" id="2.30.40.10">
    <property type="entry name" value="Urease, subunit C, domain 1"/>
    <property type="match status" value="1"/>
</dbReference>
<evidence type="ECO:0000259" key="7">
    <source>
        <dbReference type="Pfam" id="PF12890"/>
    </source>
</evidence>
<name>A0A9D1IVN6_9CLOT</name>
<dbReference type="EMBL" id="DVMR01000012">
    <property type="protein sequence ID" value="HIU42874.1"/>
    <property type="molecule type" value="Genomic_DNA"/>
</dbReference>
<dbReference type="SUPFAM" id="SSF51338">
    <property type="entry name" value="Composite domain of metallo-dependent hydrolases"/>
    <property type="match status" value="1"/>
</dbReference>
<feature type="domain" description="Dihydroorotase catalytic" evidence="7">
    <location>
        <begin position="37"/>
        <end position="224"/>
    </location>
</feature>
<dbReference type="InterPro" id="IPR004722">
    <property type="entry name" value="DHOase"/>
</dbReference>
<dbReference type="InterPro" id="IPR011059">
    <property type="entry name" value="Metal-dep_hydrolase_composite"/>
</dbReference>
<comment type="function">
    <text evidence="2">Catalyzes the reversible cyclization of carbamoyl aspartate to dihydroorotate.</text>
</comment>
<evidence type="ECO:0000256" key="3">
    <source>
        <dbReference type="ARBA" id="ARBA00010286"/>
    </source>
</evidence>
<dbReference type="PROSITE" id="PS00483">
    <property type="entry name" value="DIHYDROOROTASE_2"/>
    <property type="match status" value="1"/>
</dbReference>
<evidence type="ECO:0000256" key="2">
    <source>
        <dbReference type="ARBA" id="ARBA00002368"/>
    </source>
</evidence>
<dbReference type="SUPFAM" id="SSF51556">
    <property type="entry name" value="Metallo-dependent hydrolases"/>
    <property type="match status" value="1"/>
</dbReference>